<dbReference type="EMBL" id="BPLR01015939">
    <property type="protein sequence ID" value="GIY79861.1"/>
    <property type="molecule type" value="Genomic_DNA"/>
</dbReference>
<protein>
    <submittedName>
        <fullName evidence="1">Uncharacterized protein</fullName>
    </submittedName>
</protein>
<evidence type="ECO:0000313" key="2">
    <source>
        <dbReference type="Proteomes" id="UP001054945"/>
    </source>
</evidence>
<dbReference type="AlphaFoldDB" id="A0AAV4WD30"/>
<evidence type="ECO:0000313" key="1">
    <source>
        <dbReference type="EMBL" id="GIY79861.1"/>
    </source>
</evidence>
<accession>A0AAV4WD30</accession>
<keyword evidence="2" id="KW-1185">Reference proteome</keyword>
<dbReference type="Proteomes" id="UP001054945">
    <property type="component" value="Unassembled WGS sequence"/>
</dbReference>
<reference evidence="1 2" key="1">
    <citation type="submission" date="2021-06" db="EMBL/GenBank/DDBJ databases">
        <title>Caerostris extrusa draft genome.</title>
        <authorList>
            <person name="Kono N."/>
            <person name="Arakawa K."/>
        </authorList>
    </citation>
    <scope>NUCLEOTIDE SEQUENCE [LARGE SCALE GENOMIC DNA]</scope>
</reference>
<proteinExistence type="predicted"/>
<gene>
    <name evidence="1" type="ORF">CEXT_38181</name>
</gene>
<feature type="non-terminal residue" evidence="1">
    <location>
        <position position="1"/>
    </location>
</feature>
<comment type="caution">
    <text evidence="1">The sequence shown here is derived from an EMBL/GenBank/DDBJ whole genome shotgun (WGS) entry which is preliminary data.</text>
</comment>
<name>A0AAV4WD30_CAEEX</name>
<organism evidence="1 2">
    <name type="scientific">Caerostris extrusa</name>
    <name type="common">Bark spider</name>
    <name type="synonym">Caerostris bankana</name>
    <dbReference type="NCBI Taxonomy" id="172846"/>
    <lineage>
        <taxon>Eukaryota</taxon>
        <taxon>Metazoa</taxon>
        <taxon>Ecdysozoa</taxon>
        <taxon>Arthropoda</taxon>
        <taxon>Chelicerata</taxon>
        <taxon>Arachnida</taxon>
        <taxon>Araneae</taxon>
        <taxon>Araneomorphae</taxon>
        <taxon>Entelegynae</taxon>
        <taxon>Araneoidea</taxon>
        <taxon>Araneidae</taxon>
        <taxon>Caerostris</taxon>
    </lineage>
</organism>
<sequence>DDLKTAFADSDFTAVELIFCSYSQEFEYCIHSDLVRGFTSRGPKEALQITSAFSNGCPNAIELNTRNLMEMIVIHSLHNYLYFWLAKPFFFSCLSPHASELAAP</sequence>